<reference evidence="2" key="2">
    <citation type="submission" date="2020-05" db="UniProtKB">
        <authorList>
            <consortium name="EnsemblMetazoa"/>
        </authorList>
    </citation>
    <scope>IDENTIFICATION</scope>
</reference>
<dbReference type="EMBL" id="ATLV01022525">
    <property type="status" value="NOT_ANNOTATED_CDS"/>
    <property type="molecule type" value="Genomic_DNA"/>
</dbReference>
<dbReference type="EnsemblMetazoa" id="ASIC015803-RA">
    <property type="protein sequence ID" value="ASIC015803-PA"/>
    <property type="gene ID" value="ASIC015803"/>
</dbReference>
<sequence>MTTCKGVSEMALGDAKPSQLYYDMRRVANGSISDELLLDLWATRLPANIQHLVVANQGPVNEKVAIADAVMESQRWRPINAISSATPRGAPTDHAPPRN</sequence>
<protein>
    <submittedName>
        <fullName evidence="1 2">Uncharacterized protein</fullName>
    </submittedName>
</protein>
<reference evidence="1 3" key="1">
    <citation type="journal article" date="2014" name="BMC Genomics">
        <title>Genome sequence of Anopheles sinensis provides insight into genetics basis of mosquito competence for malaria parasites.</title>
        <authorList>
            <person name="Zhou D."/>
            <person name="Zhang D."/>
            <person name="Ding G."/>
            <person name="Shi L."/>
            <person name="Hou Q."/>
            <person name="Ye Y."/>
            <person name="Xu Y."/>
            <person name="Zhou H."/>
            <person name="Xiong C."/>
            <person name="Li S."/>
            <person name="Yu J."/>
            <person name="Hong S."/>
            <person name="Yu X."/>
            <person name="Zou P."/>
            <person name="Chen C."/>
            <person name="Chang X."/>
            <person name="Wang W."/>
            <person name="Lv Y."/>
            <person name="Sun Y."/>
            <person name="Ma L."/>
            <person name="Shen B."/>
            <person name="Zhu C."/>
        </authorList>
    </citation>
    <scope>NUCLEOTIDE SEQUENCE [LARGE SCALE GENOMIC DNA]</scope>
</reference>
<evidence type="ECO:0000313" key="2">
    <source>
        <dbReference type="EnsemblMetazoa" id="ASIC015803-PA"/>
    </source>
</evidence>
<evidence type="ECO:0000313" key="3">
    <source>
        <dbReference type="Proteomes" id="UP000030765"/>
    </source>
</evidence>
<dbReference type="AlphaFoldDB" id="A0A084WBZ2"/>
<dbReference type="OrthoDB" id="7744684at2759"/>
<gene>
    <name evidence="1" type="ORF">ZHAS_00015803</name>
</gene>
<dbReference type="PANTHER" id="PTHR33327">
    <property type="entry name" value="ENDONUCLEASE"/>
    <property type="match status" value="1"/>
</dbReference>
<proteinExistence type="predicted"/>
<evidence type="ECO:0000313" key="1">
    <source>
        <dbReference type="EMBL" id="KFB47736.1"/>
    </source>
</evidence>
<organism evidence="1">
    <name type="scientific">Anopheles sinensis</name>
    <name type="common">Mosquito</name>
    <dbReference type="NCBI Taxonomy" id="74873"/>
    <lineage>
        <taxon>Eukaryota</taxon>
        <taxon>Metazoa</taxon>
        <taxon>Ecdysozoa</taxon>
        <taxon>Arthropoda</taxon>
        <taxon>Hexapoda</taxon>
        <taxon>Insecta</taxon>
        <taxon>Pterygota</taxon>
        <taxon>Neoptera</taxon>
        <taxon>Endopterygota</taxon>
        <taxon>Diptera</taxon>
        <taxon>Nematocera</taxon>
        <taxon>Culicoidea</taxon>
        <taxon>Culicidae</taxon>
        <taxon>Anophelinae</taxon>
        <taxon>Anopheles</taxon>
    </lineage>
</organism>
<accession>A0A084WBZ2</accession>
<keyword evidence="3" id="KW-1185">Reference proteome</keyword>
<dbReference type="PANTHER" id="PTHR33327:SF3">
    <property type="entry name" value="RNA-DIRECTED DNA POLYMERASE"/>
    <property type="match status" value="1"/>
</dbReference>
<dbReference type="EMBL" id="KE525333">
    <property type="protein sequence ID" value="KFB47736.1"/>
    <property type="molecule type" value="Genomic_DNA"/>
</dbReference>
<dbReference type="Proteomes" id="UP000030765">
    <property type="component" value="Unassembled WGS sequence"/>
</dbReference>
<dbReference type="VEuPathDB" id="VectorBase:ASIC015803"/>
<dbReference type="STRING" id="74873.A0A084WBZ2"/>
<name>A0A084WBZ2_ANOSI</name>